<dbReference type="GO" id="GO:0005615">
    <property type="term" value="C:extracellular space"/>
    <property type="evidence" value="ECO:0007669"/>
    <property type="project" value="TreeGrafter"/>
</dbReference>
<dbReference type="InterPro" id="IPR022423">
    <property type="entry name" value="Neurohypophysial_hormone_CS"/>
</dbReference>
<dbReference type="PANTHER" id="PTHR11681">
    <property type="entry name" value="NEUROPHYSIN"/>
    <property type="match status" value="1"/>
</dbReference>
<dbReference type="PRINTS" id="PR00831">
    <property type="entry name" value="NEUROPHYSIN"/>
</dbReference>
<dbReference type="PANTHER" id="PTHR11681:SF5">
    <property type="entry name" value="ISOTOCIN"/>
    <property type="match status" value="1"/>
</dbReference>
<dbReference type="PROSITE" id="PS00264">
    <property type="entry name" value="NEUROHYPOPHYS_HORM"/>
    <property type="match status" value="1"/>
</dbReference>
<keyword evidence="6" id="KW-1185">Reference proteome</keyword>
<dbReference type="AlphaFoldDB" id="A0AAD9NB12"/>
<accession>A0AAD9NB12</accession>
<comment type="similarity">
    <text evidence="1">Belongs to the vasopressin/oxytocin family.</text>
</comment>
<dbReference type="GO" id="GO:0030141">
    <property type="term" value="C:secretory granule"/>
    <property type="evidence" value="ECO:0007669"/>
    <property type="project" value="TreeGrafter"/>
</dbReference>
<evidence type="ECO:0000256" key="2">
    <source>
        <dbReference type="ARBA" id="ARBA00022729"/>
    </source>
</evidence>
<dbReference type="GO" id="GO:0005185">
    <property type="term" value="F:neurohypophyseal hormone activity"/>
    <property type="evidence" value="ECO:0007669"/>
    <property type="project" value="InterPro"/>
</dbReference>
<keyword evidence="2" id="KW-0732">Signal</keyword>
<dbReference type="Pfam" id="PF00184">
    <property type="entry name" value="Hormone_5"/>
    <property type="match status" value="1"/>
</dbReference>
<name>A0AAD9NB12_9ANNE</name>
<sequence>MKPSVHPVLASQNYAIVLLLLVTGTSACFIRNCPMGGKRSLERVDDVPLQRKCLRCGPDALGQCIGPNICCGPAFGCYVNTEESATCQRENEIPTPCQTIPELCRVDNSCSMAPGRNRLSPDTLHYLKKLLLRQKTFVNRR</sequence>
<dbReference type="Proteomes" id="UP001208570">
    <property type="component" value="Unassembled WGS sequence"/>
</dbReference>
<proteinExistence type="inferred from homology"/>
<evidence type="ECO:0000313" key="5">
    <source>
        <dbReference type="EMBL" id="KAK2163672.1"/>
    </source>
</evidence>
<evidence type="ECO:0000256" key="1">
    <source>
        <dbReference type="ARBA" id="ARBA00007369"/>
    </source>
</evidence>
<protein>
    <submittedName>
        <fullName evidence="5">Uncharacterized protein</fullName>
    </submittedName>
</protein>
<evidence type="ECO:0000256" key="3">
    <source>
        <dbReference type="ARBA" id="ARBA00023157"/>
    </source>
</evidence>
<evidence type="ECO:0000313" key="6">
    <source>
        <dbReference type="Proteomes" id="UP001208570"/>
    </source>
</evidence>
<keyword evidence="4" id="KW-1133">Transmembrane helix</keyword>
<gene>
    <name evidence="5" type="ORF">LSH36_75g04024</name>
</gene>
<dbReference type="InterPro" id="IPR036387">
    <property type="entry name" value="Neurhyp_horm_dom_sf"/>
</dbReference>
<dbReference type="EMBL" id="JAODUP010000075">
    <property type="protein sequence ID" value="KAK2163672.1"/>
    <property type="molecule type" value="Genomic_DNA"/>
</dbReference>
<dbReference type="InterPro" id="IPR000981">
    <property type="entry name" value="Neurhyp_horm"/>
</dbReference>
<evidence type="ECO:0000256" key="4">
    <source>
        <dbReference type="SAM" id="Phobius"/>
    </source>
</evidence>
<dbReference type="Gene3D" id="2.60.9.10">
    <property type="entry name" value="Neurohypophysial hormone domain"/>
    <property type="match status" value="1"/>
</dbReference>
<keyword evidence="4" id="KW-0812">Transmembrane</keyword>
<feature type="transmembrane region" description="Helical" evidence="4">
    <location>
        <begin position="12"/>
        <end position="30"/>
    </location>
</feature>
<dbReference type="SMART" id="SM00003">
    <property type="entry name" value="NH"/>
    <property type="match status" value="1"/>
</dbReference>
<keyword evidence="3" id="KW-1015">Disulfide bond</keyword>
<organism evidence="5 6">
    <name type="scientific">Paralvinella palmiformis</name>
    <dbReference type="NCBI Taxonomy" id="53620"/>
    <lineage>
        <taxon>Eukaryota</taxon>
        <taxon>Metazoa</taxon>
        <taxon>Spiralia</taxon>
        <taxon>Lophotrochozoa</taxon>
        <taxon>Annelida</taxon>
        <taxon>Polychaeta</taxon>
        <taxon>Sedentaria</taxon>
        <taxon>Canalipalpata</taxon>
        <taxon>Terebellida</taxon>
        <taxon>Terebelliformia</taxon>
        <taxon>Alvinellidae</taxon>
        <taxon>Paralvinella</taxon>
    </lineage>
</organism>
<comment type="caution">
    <text evidence="5">The sequence shown here is derived from an EMBL/GenBank/DDBJ whole genome shotgun (WGS) entry which is preliminary data.</text>
</comment>
<keyword evidence="4" id="KW-0472">Membrane</keyword>
<dbReference type="PROSITE" id="PS51257">
    <property type="entry name" value="PROKAR_LIPOPROTEIN"/>
    <property type="match status" value="1"/>
</dbReference>
<reference evidence="5" key="1">
    <citation type="journal article" date="2023" name="Mol. Biol. Evol.">
        <title>Third-Generation Sequencing Reveals the Adaptive Role of the Epigenome in Three Deep-Sea Polychaetes.</title>
        <authorList>
            <person name="Perez M."/>
            <person name="Aroh O."/>
            <person name="Sun Y."/>
            <person name="Lan Y."/>
            <person name="Juniper S.K."/>
            <person name="Young C.R."/>
            <person name="Angers B."/>
            <person name="Qian P.Y."/>
        </authorList>
    </citation>
    <scope>NUCLEOTIDE SEQUENCE</scope>
    <source>
        <strain evidence="5">P08H-3</strain>
    </source>
</reference>
<dbReference type="SUPFAM" id="SSF49606">
    <property type="entry name" value="Neurophysin II"/>
    <property type="match status" value="1"/>
</dbReference>